<organism evidence="2 3">
    <name type="scientific">Toxocara canis</name>
    <name type="common">Canine roundworm</name>
    <dbReference type="NCBI Taxonomy" id="6265"/>
    <lineage>
        <taxon>Eukaryota</taxon>
        <taxon>Metazoa</taxon>
        <taxon>Ecdysozoa</taxon>
        <taxon>Nematoda</taxon>
        <taxon>Chromadorea</taxon>
        <taxon>Rhabditida</taxon>
        <taxon>Spirurina</taxon>
        <taxon>Ascaridomorpha</taxon>
        <taxon>Ascaridoidea</taxon>
        <taxon>Toxocaridae</taxon>
        <taxon>Toxocara</taxon>
    </lineage>
</organism>
<proteinExistence type="predicted"/>
<evidence type="ECO:0000313" key="1">
    <source>
        <dbReference type="EMBL" id="VDM40134.1"/>
    </source>
</evidence>
<reference evidence="1 2" key="2">
    <citation type="submission" date="2018-11" db="EMBL/GenBank/DDBJ databases">
        <authorList>
            <consortium name="Pathogen Informatics"/>
        </authorList>
    </citation>
    <scope>NUCLEOTIDE SEQUENCE [LARGE SCALE GENOMIC DNA]</scope>
</reference>
<dbReference type="AlphaFoldDB" id="A0A183UJZ3"/>
<sequence length="95" mass="10085">MQHPLARAMETGVTLELNTQKETLALSRLSTFAGHLSSIVSCMSFTGQDVWSEPTSGVSSVGAKVGDTTSSGGAVARSGYHMEDNFKLAFLFNNN</sequence>
<protein>
    <submittedName>
        <fullName evidence="3">PHR domain-containing protein</fullName>
    </submittedName>
</protein>
<dbReference type="EMBL" id="UYWY01020004">
    <property type="protein sequence ID" value="VDM40134.1"/>
    <property type="molecule type" value="Genomic_DNA"/>
</dbReference>
<name>A0A183UJZ3_TOXCA</name>
<dbReference type="WBParaSite" id="TCNE_0000881301-mRNA-1">
    <property type="protein sequence ID" value="TCNE_0000881301-mRNA-1"/>
    <property type="gene ID" value="TCNE_0000881301"/>
</dbReference>
<reference evidence="3" key="1">
    <citation type="submission" date="2016-06" db="UniProtKB">
        <authorList>
            <consortium name="WormBaseParasite"/>
        </authorList>
    </citation>
    <scope>IDENTIFICATION</scope>
</reference>
<gene>
    <name evidence="1" type="ORF">TCNE_LOCUS8813</name>
</gene>
<dbReference type="Proteomes" id="UP000050794">
    <property type="component" value="Unassembled WGS sequence"/>
</dbReference>
<evidence type="ECO:0000313" key="3">
    <source>
        <dbReference type="WBParaSite" id="TCNE_0000881301-mRNA-1"/>
    </source>
</evidence>
<evidence type="ECO:0000313" key="2">
    <source>
        <dbReference type="Proteomes" id="UP000050794"/>
    </source>
</evidence>
<accession>A0A183UJZ3</accession>
<keyword evidence="2" id="KW-1185">Reference proteome</keyword>